<dbReference type="GeneID" id="19164565"/>
<dbReference type="GO" id="GO:0047499">
    <property type="term" value="F:calcium-independent phospholipase A2 activity"/>
    <property type="evidence" value="ECO:0007669"/>
    <property type="project" value="TreeGrafter"/>
</dbReference>
<sequence length="401" mass="44426">MLMIVDELMNAIAANEGNTGGKPLPCEVFDVIGGIGVGGWIAILLGRLHLDIPTCIRAYVEIVNAVTARSWVEKRRLRWHNANFDQPRLLTKVSDIVKRYSKDTGDTGDKMLCHDTQWPRCQYTFAAAAEKGSSPSRKYQIFRTYPTPEGPQWPGPDAAECRIADAFAATAACKYLFNSFSLDHSSVKLFDADSMDPHAITLLAMDEITSLTSTPHPIQLAINIGSGASTERDFRSLAGFSRIFSFGTPLEKRGTLLRDTIARDLRQSTPKTKLEFVERLDIPRPEGASGASKQETDPHDDKLTEMAILLENKYHEDIDVALKEYYTQYHSGCLDLKPKYISLGPTVAPRNTVVNDVAAADTTYQATCAYIKRLRPQIDEKAAPLCCSDDALQGDWTGYVN</sequence>
<dbReference type="GO" id="GO:0019369">
    <property type="term" value="P:arachidonate metabolic process"/>
    <property type="evidence" value="ECO:0007669"/>
    <property type="project" value="TreeGrafter"/>
</dbReference>
<dbReference type="OrthoDB" id="1658288at2759"/>
<dbReference type="GO" id="GO:0016042">
    <property type="term" value="P:lipid catabolic process"/>
    <property type="evidence" value="ECO:0007669"/>
    <property type="project" value="UniProtKB-KW"/>
</dbReference>
<keyword evidence="4" id="KW-1185">Reference proteome</keyword>
<reference evidence="3 4" key="1">
    <citation type="submission" date="2013-03" db="EMBL/GenBank/DDBJ databases">
        <title>The Genome Sequence of Capronia epimyces CBS 606.96.</title>
        <authorList>
            <consortium name="The Broad Institute Genomics Platform"/>
            <person name="Cuomo C."/>
            <person name="de Hoog S."/>
            <person name="Gorbushina A."/>
            <person name="Walker B."/>
            <person name="Young S.K."/>
            <person name="Zeng Q."/>
            <person name="Gargeya S."/>
            <person name="Fitzgerald M."/>
            <person name="Haas B."/>
            <person name="Abouelleil A."/>
            <person name="Allen A.W."/>
            <person name="Alvarado L."/>
            <person name="Arachchi H.M."/>
            <person name="Berlin A.M."/>
            <person name="Chapman S.B."/>
            <person name="Gainer-Dewar J."/>
            <person name="Goldberg J."/>
            <person name="Griggs A."/>
            <person name="Gujja S."/>
            <person name="Hansen M."/>
            <person name="Howarth C."/>
            <person name="Imamovic A."/>
            <person name="Ireland A."/>
            <person name="Larimer J."/>
            <person name="McCowan C."/>
            <person name="Murphy C."/>
            <person name="Pearson M."/>
            <person name="Poon T.W."/>
            <person name="Priest M."/>
            <person name="Roberts A."/>
            <person name="Saif S."/>
            <person name="Shea T."/>
            <person name="Sisk P."/>
            <person name="Sykes S."/>
            <person name="Wortman J."/>
            <person name="Nusbaum C."/>
            <person name="Birren B."/>
        </authorList>
    </citation>
    <scope>NUCLEOTIDE SEQUENCE [LARGE SCALE GENOMIC DNA]</scope>
    <source>
        <strain evidence="3 4">CBS 606.96</strain>
    </source>
</reference>
<proteinExistence type="predicted"/>
<gene>
    <name evidence="3" type="ORF">A1O3_00425</name>
</gene>
<evidence type="ECO:0000313" key="3">
    <source>
        <dbReference type="EMBL" id="EXJ91875.1"/>
    </source>
</evidence>
<evidence type="ECO:0000313" key="4">
    <source>
        <dbReference type="Proteomes" id="UP000019478"/>
    </source>
</evidence>
<keyword evidence="1" id="KW-0378">Hydrolase</keyword>
<dbReference type="STRING" id="1182542.W9YQG1"/>
<dbReference type="Gene3D" id="3.40.1090.10">
    <property type="entry name" value="Cytosolic phospholipase A2 catalytic domain"/>
    <property type="match status" value="1"/>
</dbReference>
<dbReference type="PANTHER" id="PTHR24185:SF1">
    <property type="entry name" value="CALCIUM-INDEPENDENT PHOSPHOLIPASE A2-GAMMA"/>
    <property type="match status" value="1"/>
</dbReference>
<dbReference type="AlphaFoldDB" id="W9YQG1"/>
<dbReference type="RefSeq" id="XP_007728765.1">
    <property type="nucleotide sequence ID" value="XM_007730575.1"/>
</dbReference>
<dbReference type="GO" id="GO:0016020">
    <property type="term" value="C:membrane"/>
    <property type="evidence" value="ECO:0007669"/>
    <property type="project" value="TreeGrafter"/>
</dbReference>
<dbReference type="EMBL" id="AMGY01000001">
    <property type="protein sequence ID" value="EXJ91875.1"/>
    <property type="molecule type" value="Genomic_DNA"/>
</dbReference>
<keyword evidence="2" id="KW-0442">Lipid degradation</keyword>
<name>W9YQG1_9EURO</name>
<evidence type="ECO:0000256" key="2">
    <source>
        <dbReference type="ARBA" id="ARBA00022963"/>
    </source>
</evidence>
<organism evidence="3 4">
    <name type="scientific">Capronia epimyces CBS 606.96</name>
    <dbReference type="NCBI Taxonomy" id="1182542"/>
    <lineage>
        <taxon>Eukaryota</taxon>
        <taxon>Fungi</taxon>
        <taxon>Dikarya</taxon>
        <taxon>Ascomycota</taxon>
        <taxon>Pezizomycotina</taxon>
        <taxon>Eurotiomycetes</taxon>
        <taxon>Chaetothyriomycetidae</taxon>
        <taxon>Chaetothyriales</taxon>
        <taxon>Herpotrichiellaceae</taxon>
        <taxon>Capronia</taxon>
    </lineage>
</organism>
<dbReference type="Proteomes" id="UP000019478">
    <property type="component" value="Unassembled WGS sequence"/>
</dbReference>
<evidence type="ECO:0008006" key="5">
    <source>
        <dbReference type="Google" id="ProtNLM"/>
    </source>
</evidence>
<keyword evidence="2" id="KW-0443">Lipid metabolism</keyword>
<evidence type="ECO:0000256" key="1">
    <source>
        <dbReference type="ARBA" id="ARBA00022801"/>
    </source>
</evidence>
<accession>W9YQG1</accession>
<comment type="caution">
    <text evidence="3">The sequence shown here is derived from an EMBL/GenBank/DDBJ whole genome shotgun (WGS) entry which is preliminary data.</text>
</comment>
<dbReference type="InterPro" id="IPR016035">
    <property type="entry name" value="Acyl_Trfase/lysoPLipase"/>
</dbReference>
<dbReference type="PANTHER" id="PTHR24185">
    <property type="entry name" value="CALCIUM-INDEPENDENT PHOSPHOLIPASE A2-GAMMA"/>
    <property type="match status" value="1"/>
</dbReference>
<dbReference type="SUPFAM" id="SSF52151">
    <property type="entry name" value="FabD/lysophospholipase-like"/>
    <property type="match status" value="1"/>
</dbReference>
<protein>
    <recommendedName>
        <fullName evidence="5">PNPLA domain-containing protein</fullName>
    </recommendedName>
</protein>
<dbReference type="HOGENOM" id="CLU_059410_0_0_1"/>